<dbReference type="Proteomes" id="UP000677918">
    <property type="component" value="Unassembled WGS sequence"/>
</dbReference>
<dbReference type="EMBL" id="BOVK01000027">
    <property type="protein sequence ID" value="GIQ69319.1"/>
    <property type="molecule type" value="Genomic_DNA"/>
</dbReference>
<dbReference type="AlphaFoldDB" id="A0A8J4M248"/>
<dbReference type="InterPro" id="IPR008775">
    <property type="entry name" value="Phytyl_CoA_dOase-like"/>
</dbReference>
<evidence type="ECO:0000313" key="1">
    <source>
        <dbReference type="EMBL" id="GIQ69319.1"/>
    </source>
</evidence>
<dbReference type="PANTHER" id="PTHR20883">
    <property type="entry name" value="PHYTANOYL-COA DIOXYGENASE DOMAIN CONTAINING 1"/>
    <property type="match status" value="1"/>
</dbReference>
<sequence>MEQGAWTKEQKEQFEKDGYLIVKGLYSPEEVQRLNDMYWEIWKKLMAQGKIIQAPNRPFDSLFPRLRDYQLGHEGIQDFIFQPQAIALLEGLIQEEVLAVQTSYYFKAPGAKGLPLHQDNYSLGASPDTTYAIWVSLDSSGRDNGGLQVVPGSHVFDIVQPDVVPESVNVYGKQIPVPEGYESIELTTEAGDAVFFNGNILHGSSDNNSEDKFRRAIVTHYARVSVEKITLNYNYLIQKDRKKTRRRLNAHPRVVETKENLFEFHEAKYYDQIIHRDF</sequence>
<reference evidence="1" key="1">
    <citation type="submission" date="2021-04" db="EMBL/GenBank/DDBJ databases">
        <title>Draft genome sequence of Xylanibacillus composti strain K13.</title>
        <authorList>
            <person name="Uke A."/>
            <person name="Chhe C."/>
            <person name="Baramee S."/>
            <person name="Kosugi A."/>
        </authorList>
    </citation>
    <scope>NUCLEOTIDE SEQUENCE</scope>
    <source>
        <strain evidence="1">K13</strain>
    </source>
</reference>
<organism evidence="1 2">
    <name type="scientific">Xylanibacillus composti</name>
    <dbReference type="NCBI Taxonomy" id="1572762"/>
    <lineage>
        <taxon>Bacteria</taxon>
        <taxon>Bacillati</taxon>
        <taxon>Bacillota</taxon>
        <taxon>Bacilli</taxon>
        <taxon>Bacillales</taxon>
        <taxon>Paenibacillaceae</taxon>
        <taxon>Xylanibacillus</taxon>
    </lineage>
</organism>
<gene>
    <name evidence="1" type="ORF">XYCOK13_21430</name>
</gene>
<dbReference type="Pfam" id="PF05721">
    <property type="entry name" value="PhyH"/>
    <property type="match status" value="1"/>
</dbReference>
<dbReference type="PANTHER" id="PTHR20883:SF48">
    <property type="entry name" value="ECTOINE DIOXYGENASE"/>
    <property type="match status" value="1"/>
</dbReference>
<proteinExistence type="predicted"/>
<dbReference type="GO" id="GO:0016706">
    <property type="term" value="F:2-oxoglutarate-dependent dioxygenase activity"/>
    <property type="evidence" value="ECO:0007669"/>
    <property type="project" value="UniProtKB-ARBA"/>
</dbReference>
<dbReference type="Gene3D" id="2.60.120.620">
    <property type="entry name" value="q2cbj1_9rhob like domain"/>
    <property type="match status" value="1"/>
</dbReference>
<protein>
    <recommendedName>
        <fullName evidence="3">Phytanoyl-CoA dioxygenase family protein</fullName>
    </recommendedName>
</protein>
<dbReference type="GO" id="GO:0005506">
    <property type="term" value="F:iron ion binding"/>
    <property type="evidence" value="ECO:0007669"/>
    <property type="project" value="UniProtKB-ARBA"/>
</dbReference>
<keyword evidence="2" id="KW-1185">Reference proteome</keyword>
<evidence type="ECO:0008006" key="3">
    <source>
        <dbReference type="Google" id="ProtNLM"/>
    </source>
</evidence>
<dbReference type="SUPFAM" id="SSF51197">
    <property type="entry name" value="Clavaminate synthase-like"/>
    <property type="match status" value="1"/>
</dbReference>
<dbReference type="RefSeq" id="WP_213412124.1">
    <property type="nucleotide sequence ID" value="NZ_BOVK01000027.1"/>
</dbReference>
<accession>A0A8J4M248</accession>
<name>A0A8J4M248_9BACL</name>
<comment type="caution">
    <text evidence="1">The sequence shown here is derived from an EMBL/GenBank/DDBJ whole genome shotgun (WGS) entry which is preliminary data.</text>
</comment>
<evidence type="ECO:0000313" key="2">
    <source>
        <dbReference type="Proteomes" id="UP000677918"/>
    </source>
</evidence>